<dbReference type="NCBIfam" id="TIGR00225">
    <property type="entry name" value="prc"/>
    <property type="match status" value="1"/>
</dbReference>
<dbReference type="SMART" id="SM00228">
    <property type="entry name" value="PDZ"/>
    <property type="match status" value="1"/>
</dbReference>
<dbReference type="PANTHER" id="PTHR32060:SF30">
    <property type="entry name" value="CARBOXY-TERMINAL PROCESSING PROTEASE CTPA"/>
    <property type="match status" value="1"/>
</dbReference>
<keyword evidence="2 5" id="KW-0645">Protease</keyword>
<dbReference type="PANTHER" id="PTHR32060">
    <property type="entry name" value="TAIL-SPECIFIC PROTEASE"/>
    <property type="match status" value="1"/>
</dbReference>
<dbReference type="SUPFAM" id="SSF50156">
    <property type="entry name" value="PDZ domain-like"/>
    <property type="match status" value="1"/>
</dbReference>
<dbReference type="GO" id="GO:0030288">
    <property type="term" value="C:outer membrane-bounded periplasmic space"/>
    <property type="evidence" value="ECO:0007669"/>
    <property type="project" value="TreeGrafter"/>
</dbReference>
<dbReference type="InterPro" id="IPR029045">
    <property type="entry name" value="ClpP/crotonase-like_dom_sf"/>
</dbReference>
<dbReference type="InterPro" id="IPR001478">
    <property type="entry name" value="PDZ"/>
</dbReference>
<dbReference type="InterPro" id="IPR041489">
    <property type="entry name" value="PDZ_6"/>
</dbReference>
<reference evidence="8 9" key="1">
    <citation type="submission" date="2019-02" db="EMBL/GenBank/DDBJ databases">
        <title>Deep-cultivation of Planctomycetes and their phenomic and genomic characterization uncovers novel biology.</title>
        <authorList>
            <person name="Wiegand S."/>
            <person name="Jogler M."/>
            <person name="Boedeker C."/>
            <person name="Pinto D."/>
            <person name="Vollmers J."/>
            <person name="Rivas-Marin E."/>
            <person name="Kohn T."/>
            <person name="Peeters S.H."/>
            <person name="Heuer A."/>
            <person name="Rast P."/>
            <person name="Oberbeckmann S."/>
            <person name="Bunk B."/>
            <person name="Jeske O."/>
            <person name="Meyerdierks A."/>
            <person name="Storesund J.E."/>
            <person name="Kallscheuer N."/>
            <person name="Luecker S."/>
            <person name="Lage O.M."/>
            <person name="Pohl T."/>
            <person name="Merkel B.J."/>
            <person name="Hornburger P."/>
            <person name="Mueller R.-W."/>
            <person name="Bruemmer F."/>
            <person name="Labrenz M."/>
            <person name="Spormann A.M."/>
            <person name="Op Den Camp H."/>
            <person name="Overmann J."/>
            <person name="Amann R."/>
            <person name="Jetten M.S.M."/>
            <person name="Mascher T."/>
            <person name="Medema M.H."/>
            <person name="Devos D.P."/>
            <person name="Kaster A.-K."/>
            <person name="Ovreas L."/>
            <person name="Rohde M."/>
            <person name="Galperin M.Y."/>
            <person name="Jogler C."/>
        </authorList>
    </citation>
    <scope>NUCLEOTIDE SEQUENCE [LARGE SCALE GENOMIC DNA]</scope>
    <source>
        <strain evidence="8 9">Poly51</strain>
    </source>
</reference>
<keyword evidence="6" id="KW-0812">Transmembrane</keyword>
<organism evidence="8 9">
    <name type="scientific">Rubripirellula tenax</name>
    <dbReference type="NCBI Taxonomy" id="2528015"/>
    <lineage>
        <taxon>Bacteria</taxon>
        <taxon>Pseudomonadati</taxon>
        <taxon>Planctomycetota</taxon>
        <taxon>Planctomycetia</taxon>
        <taxon>Pirellulales</taxon>
        <taxon>Pirellulaceae</taxon>
        <taxon>Rubripirellula</taxon>
    </lineage>
</organism>
<keyword evidence="4 5" id="KW-0720">Serine protease</keyword>
<keyword evidence="9" id="KW-1185">Reference proteome</keyword>
<dbReference type="InterPro" id="IPR036034">
    <property type="entry name" value="PDZ_sf"/>
</dbReference>
<evidence type="ECO:0000259" key="7">
    <source>
        <dbReference type="PROSITE" id="PS50106"/>
    </source>
</evidence>
<evidence type="ECO:0000256" key="5">
    <source>
        <dbReference type="RuleBase" id="RU004404"/>
    </source>
</evidence>
<dbReference type="Gene3D" id="3.90.226.10">
    <property type="entry name" value="2-enoyl-CoA Hydratase, Chain A, domain 1"/>
    <property type="match status" value="1"/>
</dbReference>
<dbReference type="PROSITE" id="PS50106">
    <property type="entry name" value="PDZ"/>
    <property type="match status" value="1"/>
</dbReference>
<evidence type="ECO:0000313" key="9">
    <source>
        <dbReference type="Proteomes" id="UP000318288"/>
    </source>
</evidence>
<evidence type="ECO:0000256" key="3">
    <source>
        <dbReference type="ARBA" id="ARBA00022801"/>
    </source>
</evidence>
<dbReference type="EMBL" id="SJPW01000001">
    <property type="protein sequence ID" value="TWU60515.1"/>
    <property type="molecule type" value="Genomic_DNA"/>
</dbReference>
<dbReference type="GO" id="GO:0004252">
    <property type="term" value="F:serine-type endopeptidase activity"/>
    <property type="evidence" value="ECO:0007669"/>
    <property type="project" value="UniProtKB-EC"/>
</dbReference>
<feature type="transmembrane region" description="Helical" evidence="6">
    <location>
        <begin position="103"/>
        <end position="123"/>
    </location>
</feature>
<dbReference type="Pfam" id="PF03572">
    <property type="entry name" value="Peptidase_S41"/>
    <property type="match status" value="1"/>
</dbReference>
<protein>
    <submittedName>
        <fullName evidence="8">Carboxy-terminal processing protease CtpB</fullName>
        <ecNumber evidence="8">3.4.21.102</ecNumber>
    </submittedName>
</protein>
<dbReference type="Pfam" id="PF17820">
    <property type="entry name" value="PDZ_6"/>
    <property type="match status" value="1"/>
</dbReference>
<evidence type="ECO:0000256" key="4">
    <source>
        <dbReference type="ARBA" id="ARBA00022825"/>
    </source>
</evidence>
<dbReference type="SMART" id="SM00245">
    <property type="entry name" value="TSPc"/>
    <property type="match status" value="1"/>
</dbReference>
<dbReference type="EC" id="3.4.21.102" evidence="8"/>
<dbReference type="GO" id="GO:0007165">
    <property type="term" value="P:signal transduction"/>
    <property type="evidence" value="ECO:0007669"/>
    <property type="project" value="TreeGrafter"/>
</dbReference>
<name>A0A5C6FI81_9BACT</name>
<proteinExistence type="inferred from homology"/>
<dbReference type="CDD" id="cd07560">
    <property type="entry name" value="Peptidase_S41_CPP"/>
    <property type="match status" value="1"/>
</dbReference>
<accession>A0A5C6FI81</accession>
<dbReference type="Proteomes" id="UP000318288">
    <property type="component" value="Unassembled WGS sequence"/>
</dbReference>
<keyword evidence="6" id="KW-0472">Membrane</keyword>
<evidence type="ECO:0000256" key="6">
    <source>
        <dbReference type="SAM" id="Phobius"/>
    </source>
</evidence>
<sequence length="662" mass="72623">MVKHAAVKLAETCKILLPCLHGSPEQSGRLFIDLSVFDGRAEFSGSPPIWFFDQAFFVTYVSVAKPPSIQCSATKHAAPPLARVSLPPVMPMDFSRMDLVARLAGRFLFCTSFVVPATVIIFGQSFLTCGHVHAEDFVNPTVVAPSTAPAIDGEQAAIIKGRELEANHMWGEAIRHYEKATREFPESVGLYQRMVISRLHHDVNRRYQDQSYLASIRELSTTQALDLYSEILANLQTHYVEDVDWARVLIHGTASLEVALSEEKFVDRLLGSADPQRVEAFRQTIHHKLQGRSTATRFDLRASAAFVAAEANAELGLSGTATVLEFLSGAVSTLDPYTRLLSPMQLEEMFSNIEGNFVGLGLELKAKTDHLQILSVIEKGPAEEIGIRGGEKIIAVEGIRTDEQEPGYVADLLRGPEHSYVAITVVGTDGTQRDVNVQRRRVEVPCVENVHFVDPVTRVGYLRLTNFQKTTTRDVERALWDLQRQKMQSLIIDVRGNPGGLLSAAVEVADRFMSDGRILTTRGRNVRENFDYAAHRPNTWNVPLAVLIDGDSASASEIFAGAIADSGRGVIVGETSYGKGSVQGIFRMQSATFGLCLTTAKFYSPSGRAISHNGVVPTVPVASTHIAARPDDEGRLTLDTEDAVLQKAIEQLSGRNMISRLP</sequence>
<dbReference type="SUPFAM" id="SSF52096">
    <property type="entry name" value="ClpP/crotonase"/>
    <property type="match status" value="1"/>
</dbReference>
<comment type="similarity">
    <text evidence="1 5">Belongs to the peptidase S41A family.</text>
</comment>
<keyword evidence="3 5" id="KW-0378">Hydrolase</keyword>
<comment type="caution">
    <text evidence="8">The sequence shown here is derived from an EMBL/GenBank/DDBJ whole genome shotgun (WGS) entry which is preliminary data.</text>
</comment>
<dbReference type="Gene3D" id="3.30.750.44">
    <property type="match status" value="1"/>
</dbReference>
<evidence type="ECO:0000313" key="8">
    <source>
        <dbReference type="EMBL" id="TWU60515.1"/>
    </source>
</evidence>
<dbReference type="Gene3D" id="2.30.42.10">
    <property type="match status" value="1"/>
</dbReference>
<evidence type="ECO:0000256" key="1">
    <source>
        <dbReference type="ARBA" id="ARBA00009179"/>
    </source>
</evidence>
<evidence type="ECO:0000256" key="2">
    <source>
        <dbReference type="ARBA" id="ARBA00022670"/>
    </source>
</evidence>
<dbReference type="InterPro" id="IPR004447">
    <property type="entry name" value="Peptidase_S41A"/>
</dbReference>
<dbReference type="AlphaFoldDB" id="A0A5C6FI81"/>
<gene>
    <name evidence="8" type="primary">ctpB</name>
    <name evidence="8" type="ORF">Poly51_07910</name>
</gene>
<keyword evidence="6" id="KW-1133">Transmembrane helix</keyword>
<dbReference type="GO" id="GO:0006508">
    <property type="term" value="P:proteolysis"/>
    <property type="evidence" value="ECO:0007669"/>
    <property type="project" value="UniProtKB-KW"/>
</dbReference>
<dbReference type="InterPro" id="IPR005151">
    <property type="entry name" value="Tail-specific_protease"/>
</dbReference>
<feature type="domain" description="PDZ" evidence="7">
    <location>
        <begin position="343"/>
        <end position="398"/>
    </location>
</feature>